<dbReference type="Pfam" id="PF09527">
    <property type="entry name" value="ATPase_gene1"/>
    <property type="match status" value="1"/>
</dbReference>
<proteinExistence type="predicted"/>
<accession>A0ABY3CGQ6</accession>
<gene>
    <name evidence="2" type="ORF">EKO24_001665</name>
</gene>
<evidence type="ECO:0000313" key="2">
    <source>
        <dbReference type="EMBL" id="TRX03017.1"/>
    </source>
</evidence>
<dbReference type="Proteomes" id="UP000733744">
    <property type="component" value="Unassembled WGS sequence"/>
</dbReference>
<sequence>MAVMNSQQLKNKIERQVKRIRKAERNHRQSLPSVGTLGLVMILPIIGAVYLGHWLDDKVEGYSTHWTISLLFAGLVIGIFNVYFLIKE</sequence>
<feature type="transmembrane region" description="Helical" evidence="1">
    <location>
        <begin position="31"/>
        <end position="54"/>
    </location>
</feature>
<protein>
    <submittedName>
        <fullName evidence="2">AtpZ/AtpI family protein</fullName>
    </submittedName>
</protein>
<evidence type="ECO:0000313" key="3">
    <source>
        <dbReference type="Proteomes" id="UP000733744"/>
    </source>
</evidence>
<keyword evidence="3" id="KW-1185">Reference proteome</keyword>
<keyword evidence="1" id="KW-1133">Transmembrane helix</keyword>
<evidence type="ECO:0000256" key="1">
    <source>
        <dbReference type="SAM" id="Phobius"/>
    </source>
</evidence>
<dbReference type="EMBL" id="RYFG02000009">
    <property type="protein sequence ID" value="TRX03017.1"/>
    <property type="molecule type" value="Genomic_DNA"/>
</dbReference>
<reference evidence="2 3" key="1">
    <citation type="journal article" date="2019" name="Antonie Van Leeuwenhoek">
        <title>Description of 'Ca. Methylobacter oryzae' KRF1, a novel species from the environmentally important Methylobacter clade 2.</title>
        <authorList>
            <person name="Khatri K."/>
            <person name="Mohite J.A."/>
            <person name="Pandit P.S."/>
            <person name="Bahulikar R."/>
            <person name="Rahalkar M.C."/>
        </authorList>
    </citation>
    <scope>NUCLEOTIDE SEQUENCE [LARGE SCALE GENOMIC DNA]</scope>
    <source>
        <strain evidence="2 3">KRF1</strain>
    </source>
</reference>
<comment type="caution">
    <text evidence="2">The sequence shown here is derived from an EMBL/GenBank/DDBJ whole genome shotgun (WGS) entry which is preliminary data.</text>
</comment>
<name>A0ABY3CGQ6_9GAMM</name>
<feature type="transmembrane region" description="Helical" evidence="1">
    <location>
        <begin position="66"/>
        <end position="86"/>
    </location>
</feature>
<organism evidence="2 3">
    <name type="scientific">Candidatus Methylobacter oryzae</name>
    <dbReference type="NCBI Taxonomy" id="2497749"/>
    <lineage>
        <taxon>Bacteria</taxon>
        <taxon>Pseudomonadati</taxon>
        <taxon>Pseudomonadota</taxon>
        <taxon>Gammaproteobacteria</taxon>
        <taxon>Methylococcales</taxon>
        <taxon>Methylococcaceae</taxon>
        <taxon>Methylobacter</taxon>
    </lineage>
</organism>
<keyword evidence="1" id="KW-0812">Transmembrane</keyword>
<keyword evidence="1" id="KW-0472">Membrane</keyword>
<dbReference type="InterPro" id="IPR032820">
    <property type="entry name" value="ATPase_put"/>
</dbReference>